<name>A0A835WFB1_CHLIN</name>
<feature type="region of interest" description="Disordered" evidence="1">
    <location>
        <begin position="1"/>
        <end position="42"/>
    </location>
</feature>
<dbReference type="Proteomes" id="UP000650467">
    <property type="component" value="Unassembled WGS sequence"/>
</dbReference>
<feature type="compositionally biased region" description="Acidic residues" evidence="1">
    <location>
        <begin position="9"/>
        <end position="32"/>
    </location>
</feature>
<comment type="caution">
    <text evidence="2">The sequence shown here is derived from an EMBL/GenBank/DDBJ whole genome shotgun (WGS) entry which is preliminary data.</text>
</comment>
<reference evidence="2" key="1">
    <citation type="journal article" date="2020" name="bioRxiv">
        <title>Comparative genomics of Chlamydomonas.</title>
        <authorList>
            <person name="Craig R.J."/>
            <person name="Hasan A.R."/>
            <person name="Ness R.W."/>
            <person name="Keightley P.D."/>
        </authorList>
    </citation>
    <scope>NUCLEOTIDE SEQUENCE</scope>
    <source>
        <strain evidence="2">SAG 7.73</strain>
    </source>
</reference>
<feature type="region of interest" description="Disordered" evidence="1">
    <location>
        <begin position="81"/>
        <end position="119"/>
    </location>
</feature>
<evidence type="ECO:0000313" key="2">
    <source>
        <dbReference type="EMBL" id="KAG2446383.1"/>
    </source>
</evidence>
<sequence length="119" mass="12874">MPVTYMEDAYSDDSDDEMDGDSGEEADADLGAEDGSIPIPPTSEAWLKQQREAHERFVYAVQIEEMRRQCAAYFARLHRVGASTASNDSNNVNTNATTGSSGSTIPQQTSRPAKPGPGF</sequence>
<proteinExistence type="predicted"/>
<dbReference type="OrthoDB" id="542247at2759"/>
<gene>
    <name evidence="2" type="ORF">HXX76_000968</name>
</gene>
<keyword evidence="3" id="KW-1185">Reference proteome</keyword>
<organism evidence="2 3">
    <name type="scientific">Chlamydomonas incerta</name>
    <dbReference type="NCBI Taxonomy" id="51695"/>
    <lineage>
        <taxon>Eukaryota</taxon>
        <taxon>Viridiplantae</taxon>
        <taxon>Chlorophyta</taxon>
        <taxon>core chlorophytes</taxon>
        <taxon>Chlorophyceae</taxon>
        <taxon>CS clade</taxon>
        <taxon>Chlamydomonadales</taxon>
        <taxon>Chlamydomonadaceae</taxon>
        <taxon>Chlamydomonas</taxon>
    </lineage>
</organism>
<evidence type="ECO:0000313" key="3">
    <source>
        <dbReference type="Proteomes" id="UP000650467"/>
    </source>
</evidence>
<feature type="compositionally biased region" description="Low complexity" evidence="1">
    <location>
        <begin position="89"/>
        <end position="104"/>
    </location>
</feature>
<accession>A0A835WFB1</accession>
<evidence type="ECO:0000256" key="1">
    <source>
        <dbReference type="SAM" id="MobiDB-lite"/>
    </source>
</evidence>
<dbReference type="EMBL" id="JAEHOC010000001">
    <property type="protein sequence ID" value="KAG2446383.1"/>
    <property type="molecule type" value="Genomic_DNA"/>
</dbReference>
<protein>
    <submittedName>
        <fullName evidence="2">Uncharacterized protein</fullName>
    </submittedName>
</protein>
<dbReference type="AlphaFoldDB" id="A0A835WFB1"/>